<gene>
    <name evidence="2" type="ORF">GA0070624_4487</name>
</gene>
<evidence type="ECO:0000313" key="3">
    <source>
        <dbReference type="Proteomes" id="UP000199413"/>
    </source>
</evidence>
<dbReference type="InterPro" id="IPR036513">
    <property type="entry name" value="STAS_dom_sf"/>
</dbReference>
<organism evidence="2 3">
    <name type="scientific">Micromonospora rhizosphaerae</name>
    <dbReference type="NCBI Taxonomy" id="568872"/>
    <lineage>
        <taxon>Bacteria</taxon>
        <taxon>Bacillati</taxon>
        <taxon>Actinomycetota</taxon>
        <taxon>Actinomycetes</taxon>
        <taxon>Micromonosporales</taxon>
        <taxon>Micromonosporaceae</taxon>
        <taxon>Micromonospora</taxon>
    </lineage>
</organism>
<dbReference type="Pfam" id="PF14417">
    <property type="entry name" value="MEDS"/>
    <property type="match status" value="1"/>
</dbReference>
<dbReference type="STRING" id="568872.GA0070624_4487"/>
<accession>A0A1C6SSK8</accession>
<dbReference type="EMBL" id="FMHV01000002">
    <property type="protein sequence ID" value="SCL32480.1"/>
    <property type="molecule type" value="Genomic_DNA"/>
</dbReference>
<name>A0A1C6SSK8_9ACTN</name>
<evidence type="ECO:0000259" key="1">
    <source>
        <dbReference type="PROSITE" id="PS50801"/>
    </source>
</evidence>
<reference evidence="3" key="1">
    <citation type="submission" date="2016-06" db="EMBL/GenBank/DDBJ databases">
        <authorList>
            <person name="Varghese N."/>
            <person name="Submissions Spin"/>
        </authorList>
    </citation>
    <scope>NUCLEOTIDE SEQUENCE [LARGE SCALE GENOMIC DNA]</scope>
    <source>
        <strain evidence="3">DSM 45431</strain>
    </source>
</reference>
<dbReference type="Gene3D" id="3.30.750.24">
    <property type="entry name" value="STAS domain"/>
    <property type="match status" value="1"/>
</dbReference>
<dbReference type="AlphaFoldDB" id="A0A1C6SSK8"/>
<dbReference type="InterPro" id="IPR025847">
    <property type="entry name" value="MEDS_domain"/>
</dbReference>
<dbReference type="InterPro" id="IPR002645">
    <property type="entry name" value="STAS_dom"/>
</dbReference>
<protein>
    <submittedName>
        <fullName evidence="2">STAS domain-containing protein</fullName>
    </submittedName>
</protein>
<keyword evidence="3" id="KW-1185">Reference proteome</keyword>
<dbReference type="SUPFAM" id="SSF52091">
    <property type="entry name" value="SpoIIaa-like"/>
    <property type="match status" value="1"/>
</dbReference>
<feature type="domain" description="STAS" evidence="1">
    <location>
        <begin position="202"/>
        <end position="286"/>
    </location>
</feature>
<evidence type="ECO:0000313" key="2">
    <source>
        <dbReference type="EMBL" id="SCL32480.1"/>
    </source>
</evidence>
<sequence length="286" mass="30566">MTVTASAMVDRIHLGDHVCWAHDDEAEALDAVGRFIATGLRLGHKVIFSADAASPRAARAHLEAAGVPTEAAVASGQLRIQPAAESYLAAGRLAPQAMLDSLAEKIVGARREGYPGLRLAGEMGWVSRSDTTIDDLRWYEAQTTRLFLDGRVAGMCLYDRRDFPAEQLRAVAAAHPATAGPQAGEAWTPLLRAFRTTDPPGLRLVGQVDQSNREAFTAVLADVTGRAPTDRPAVLDVSELSFADVRAACALVRAERSARVRLVGCRPALSRLLDLLGESDPVELPA</sequence>
<dbReference type="Pfam" id="PF13466">
    <property type="entry name" value="STAS_2"/>
    <property type="match status" value="1"/>
</dbReference>
<proteinExistence type="predicted"/>
<dbReference type="InterPro" id="IPR058548">
    <property type="entry name" value="MlaB-like_STAS"/>
</dbReference>
<dbReference type="PROSITE" id="PS50801">
    <property type="entry name" value="STAS"/>
    <property type="match status" value="1"/>
</dbReference>
<dbReference type="Proteomes" id="UP000199413">
    <property type="component" value="Unassembled WGS sequence"/>
</dbReference>
<dbReference type="OrthoDB" id="116243at2"/>